<organism evidence="2 3">
    <name type="scientific">Paenibacillus medicaginis</name>
    <dbReference type="NCBI Taxonomy" id="1470560"/>
    <lineage>
        <taxon>Bacteria</taxon>
        <taxon>Bacillati</taxon>
        <taxon>Bacillota</taxon>
        <taxon>Bacilli</taxon>
        <taxon>Bacillales</taxon>
        <taxon>Paenibacillaceae</taxon>
        <taxon>Paenibacillus</taxon>
    </lineage>
</organism>
<dbReference type="RefSeq" id="WP_375519114.1">
    <property type="nucleotide sequence ID" value="NZ_JBHIRY010000004.1"/>
</dbReference>
<evidence type="ECO:0000313" key="3">
    <source>
        <dbReference type="Proteomes" id="UP001580430"/>
    </source>
</evidence>
<keyword evidence="3" id="KW-1185">Reference proteome</keyword>
<reference evidence="2 3" key="1">
    <citation type="submission" date="2024-09" db="EMBL/GenBank/DDBJ databases">
        <title>Paenibacillus zeirhizospherea sp. nov., isolated from surface of the maize (Zea mays) roots in a horticulture field, Hungary.</title>
        <authorList>
            <person name="Marton D."/>
            <person name="Farkas M."/>
            <person name="Bedics A."/>
            <person name="Toth E."/>
            <person name="Tancsics A."/>
            <person name="Boka K."/>
            <person name="Marati G."/>
            <person name="Kriszt B."/>
            <person name="Cserhati M."/>
        </authorList>
    </citation>
    <scope>NUCLEOTIDE SEQUENCE [LARGE SCALE GENOMIC DNA]</scope>
    <source>
        <strain evidence="2 3">JCM 18446</strain>
    </source>
</reference>
<protein>
    <recommendedName>
        <fullName evidence="4">Helix-turn-helix conjugative transposon-like domain-containing protein</fullName>
    </recommendedName>
</protein>
<evidence type="ECO:0000256" key="1">
    <source>
        <dbReference type="SAM" id="MobiDB-lite"/>
    </source>
</evidence>
<gene>
    <name evidence="2" type="ORF">ACE5LO_05970</name>
</gene>
<proteinExistence type="predicted"/>
<feature type="region of interest" description="Disordered" evidence="1">
    <location>
        <begin position="75"/>
        <end position="107"/>
    </location>
</feature>
<accession>A0ABV5BXC7</accession>
<evidence type="ECO:0000313" key="2">
    <source>
        <dbReference type="EMBL" id="MFB5759936.1"/>
    </source>
</evidence>
<dbReference type="Proteomes" id="UP001580430">
    <property type="component" value="Unassembled WGS sequence"/>
</dbReference>
<name>A0ABV5BXC7_9BACL</name>
<comment type="caution">
    <text evidence="2">The sequence shown here is derived from an EMBL/GenBank/DDBJ whole genome shotgun (WGS) entry which is preliminary data.</text>
</comment>
<evidence type="ECO:0008006" key="4">
    <source>
        <dbReference type="Google" id="ProtNLM"/>
    </source>
</evidence>
<dbReference type="EMBL" id="JBHIRY010000004">
    <property type="protein sequence ID" value="MFB5759936.1"/>
    <property type="molecule type" value="Genomic_DNA"/>
</dbReference>
<feature type="compositionally biased region" description="Low complexity" evidence="1">
    <location>
        <begin position="88"/>
        <end position="107"/>
    </location>
</feature>
<sequence length="107" mass="11907">MEAADAGPFASDREFLELLHRARQKDTWAMLELLRRFEPEAAALVRHIPMAREDAMQSLRLAMLELFTRAEQLPAAADPQVRRREAVTRATAAPHGCPAPGAGHPRV</sequence>